<dbReference type="PANTHER" id="PTHR30007">
    <property type="entry name" value="PHP DOMAIN PROTEIN"/>
    <property type="match status" value="1"/>
</dbReference>
<feature type="transmembrane region" description="Helical" evidence="1">
    <location>
        <begin position="236"/>
        <end position="253"/>
    </location>
</feature>
<evidence type="ECO:0000256" key="1">
    <source>
        <dbReference type="SAM" id="Phobius"/>
    </source>
</evidence>
<dbReference type="EMBL" id="SSOB01000032">
    <property type="protein sequence ID" value="THF75374.1"/>
    <property type="molecule type" value="Genomic_DNA"/>
</dbReference>
<dbReference type="Pfam" id="PF01609">
    <property type="entry name" value="DDE_Tnp_1"/>
    <property type="match status" value="1"/>
</dbReference>
<comment type="caution">
    <text evidence="4">The sequence shown here is derived from an EMBL/GenBank/DDBJ whole genome shotgun (WGS) entry which is preliminary data.</text>
</comment>
<dbReference type="AlphaFoldDB" id="A0A4S4BKV4"/>
<keyword evidence="1" id="KW-1133">Transmembrane helix</keyword>
<dbReference type="PANTHER" id="PTHR30007:SF1">
    <property type="entry name" value="BLR1914 PROTEIN"/>
    <property type="match status" value="1"/>
</dbReference>
<proteinExistence type="predicted"/>
<dbReference type="GO" id="GO:0003677">
    <property type="term" value="F:DNA binding"/>
    <property type="evidence" value="ECO:0007669"/>
    <property type="project" value="InterPro"/>
</dbReference>
<keyword evidence="5" id="KW-1185">Reference proteome</keyword>
<evidence type="ECO:0000313" key="5">
    <source>
        <dbReference type="Proteomes" id="UP000310636"/>
    </source>
</evidence>
<reference evidence="4 5" key="1">
    <citation type="submission" date="2019-04" db="EMBL/GenBank/DDBJ databases">
        <title>Cohnella sp. nov. isolated from preserved vegetables.</title>
        <authorList>
            <person name="Lin S.-Y."/>
            <person name="Hung M.-H."/>
            <person name="Young C.-C."/>
        </authorList>
    </citation>
    <scope>NUCLEOTIDE SEQUENCE [LARGE SCALE GENOMIC DNA]</scope>
    <source>
        <strain evidence="4 5">CC-MHH1044</strain>
    </source>
</reference>
<gene>
    <name evidence="4" type="ORF">E6C55_22275</name>
</gene>
<dbReference type="InterPro" id="IPR025161">
    <property type="entry name" value="IS402-like_dom"/>
</dbReference>
<dbReference type="OrthoDB" id="192297at2"/>
<protein>
    <submittedName>
        <fullName evidence="4">IS5 family transposase</fullName>
    </submittedName>
</protein>
<dbReference type="Pfam" id="PF13340">
    <property type="entry name" value="DUF4096"/>
    <property type="match status" value="1"/>
</dbReference>
<sequence length="254" mass="29259">MRRRYEIRDDQWESLKDLLPPERKPQGGRPAIDNRHMLNGMLWVIRSGAAWRDLPDYYGPWSSIYTRFRRWEKAGIFDRMLETLAAEPDSESTMMDASIVRVHQHGAGAKGGKQFQAIGRSRGGLTTKIHAVVDALGNPLQFEVTAGNINDCVVGYEILLTLDLKGQNVLADRGYDTDKIIELLDEKQSNAVIPSRKHRTVQRTTDWYLFKERHLVECLFNKLKHNRRLATRYDKLARTFMAFLKLAASMVWLA</sequence>
<dbReference type="InterPro" id="IPR002559">
    <property type="entry name" value="Transposase_11"/>
</dbReference>
<feature type="domain" description="Transposase IS4-like" evidence="2">
    <location>
        <begin position="93"/>
        <end position="250"/>
    </location>
</feature>
<dbReference type="GO" id="GO:0004803">
    <property type="term" value="F:transposase activity"/>
    <property type="evidence" value="ECO:0007669"/>
    <property type="project" value="InterPro"/>
</dbReference>
<name>A0A4S4BKV4_9BACL</name>
<keyword evidence="1" id="KW-0472">Membrane</keyword>
<dbReference type="NCBIfam" id="NF033580">
    <property type="entry name" value="transpos_IS5_3"/>
    <property type="match status" value="1"/>
</dbReference>
<keyword evidence="1" id="KW-0812">Transmembrane</keyword>
<dbReference type="Proteomes" id="UP000310636">
    <property type="component" value="Unassembled WGS sequence"/>
</dbReference>
<feature type="domain" description="Insertion element IS402-like" evidence="3">
    <location>
        <begin position="8"/>
        <end position="80"/>
    </location>
</feature>
<dbReference type="GO" id="GO:0006313">
    <property type="term" value="P:DNA transposition"/>
    <property type="evidence" value="ECO:0007669"/>
    <property type="project" value="InterPro"/>
</dbReference>
<evidence type="ECO:0000313" key="4">
    <source>
        <dbReference type="EMBL" id="THF75374.1"/>
    </source>
</evidence>
<evidence type="ECO:0000259" key="3">
    <source>
        <dbReference type="Pfam" id="PF13340"/>
    </source>
</evidence>
<organism evidence="4 5">
    <name type="scientific">Cohnella fermenti</name>
    <dbReference type="NCBI Taxonomy" id="2565925"/>
    <lineage>
        <taxon>Bacteria</taxon>
        <taxon>Bacillati</taxon>
        <taxon>Bacillota</taxon>
        <taxon>Bacilli</taxon>
        <taxon>Bacillales</taxon>
        <taxon>Paenibacillaceae</taxon>
        <taxon>Cohnella</taxon>
    </lineage>
</organism>
<accession>A0A4S4BKV4</accession>
<evidence type="ECO:0000259" key="2">
    <source>
        <dbReference type="Pfam" id="PF01609"/>
    </source>
</evidence>